<name>A0A2H3BBM9_9AGAR</name>
<proteinExistence type="predicted"/>
<evidence type="ECO:0000313" key="3">
    <source>
        <dbReference type="Proteomes" id="UP000218334"/>
    </source>
</evidence>
<dbReference type="EMBL" id="KZ293441">
    <property type="protein sequence ID" value="PBK66314.1"/>
    <property type="molecule type" value="Genomic_DNA"/>
</dbReference>
<evidence type="ECO:0000313" key="2">
    <source>
        <dbReference type="EMBL" id="PBK66314.1"/>
    </source>
</evidence>
<organism evidence="2 3">
    <name type="scientific">Armillaria solidipes</name>
    <dbReference type="NCBI Taxonomy" id="1076256"/>
    <lineage>
        <taxon>Eukaryota</taxon>
        <taxon>Fungi</taxon>
        <taxon>Dikarya</taxon>
        <taxon>Basidiomycota</taxon>
        <taxon>Agaricomycotina</taxon>
        <taxon>Agaricomycetes</taxon>
        <taxon>Agaricomycetidae</taxon>
        <taxon>Agaricales</taxon>
        <taxon>Marasmiineae</taxon>
        <taxon>Physalacriaceae</taxon>
        <taxon>Armillaria</taxon>
    </lineage>
</organism>
<reference evidence="3" key="1">
    <citation type="journal article" date="2017" name="Nat. Ecol. Evol.">
        <title>Genome expansion and lineage-specific genetic innovations in the forest pathogenic fungi Armillaria.</title>
        <authorList>
            <person name="Sipos G."/>
            <person name="Prasanna A.N."/>
            <person name="Walter M.C."/>
            <person name="O'Connor E."/>
            <person name="Balint B."/>
            <person name="Krizsan K."/>
            <person name="Kiss B."/>
            <person name="Hess J."/>
            <person name="Varga T."/>
            <person name="Slot J."/>
            <person name="Riley R."/>
            <person name="Boka B."/>
            <person name="Rigling D."/>
            <person name="Barry K."/>
            <person name="Lee J."/>
            <person name="Mihaltcheva S."/>
            <person name="LaButti K."/>
            <person name="Lipzen A."/>
            <person name="Waldron R."/>
            <person name="Moloney N.M."/>
            <person name="Sperisen C."/>
            <person name="Kredics L."/>
            <person name="Vagvoelgyi C."/>
            <person name="Patrignani A."/>
            <person name="Fitzpatrick D."/>
            <person name="Nagy I."/>
            <person name="Doyle S."/>
            <person name="Anderson J.B."/>
            <person name="Grigoriev I.V."/>
            <person name="Gueldener U."/>
            <person name="Muensterkoetter M."/>
            <person name="Nagy L.G."/>
        </authorList>
    </citation>
    <scope>NUCLEOTIDE SEQUENCE [LARGE SCALE GENOMIC DNA]</scope>
    <source>
        <strain evidence="3">28-4</strain>
    </source>
</reference>
<feature type="region of interest" description="Disordered" evidence="1">
    <location>
        <begin position="350"/>
        <end position="392"/>
    </location>
</feature>
<dbReference type="Proteomes" id="UP000218334">
    <property type="component" value="Unassembled WGS sequence"/>
</dbReference>
<gene>
    <name evidence="2" type="ORF">ARMSODRAFT_1021515</name>
</gene>
<feature type="compositionally biased region" description="Acidic residues" evidence="1">
    <location>
        <begin position="370"/>
        <end position="392"/>
    </location>
</feature>
<sequence length="438" mass="50300">MPYVRSHPLFVNVLCWWKGTELHKQPIFAVPLLPISGWCSVRQRSPMPIDTQVVFTAETLLNIARGSLGGFCFPDSTDSKPRKDNIFRFTFHGQHPETEQKPGRQLSQEDLSMPLKDLVGKILWIKVEGSSLPTKNLTNLRMQPTKEDKSNHPSDWATYIKRANPDGARCPFTACLSPIACHIIECGQNDEAYEALAELSNVIRNICNPKLPVLTYVGEPGFLDAEFPIPSRKHWKLASLPLAETPTNGMILESQFHKTYDKYWWLFYRGEAFWIHDEPCPLFQTYGWDPQMLPADRNLYQGERKPRKIKHRTTKAQLQDLQAIISFFHAFGTTKYFHVIQDVVGRPPFQKRARRGQEGSRKRARSSGHDEDEDEDEDDDTETDDDTGLDSDDEFIVAHKEEIEDAKQRNITAQMMMIWLANCWSIQVGQHDTSVFPP</sequence>
<protein>
    <submittedName>
        <fullName evidence="2">Uncharacterized protein</fullName>
    </submittedName>
</protein>
<accession>A0A2H3BBM9</accession>
<keyword evidence="3" id="KW-1185">Reference proteome</keyword>
<evidence type="ECO:0000256" key="1">
    <source>
        <dbReference type="SAM" id="MobiDB-lite"/>
    </source>
</evidence>
<dbReference type="AlphaFoldDB" id="A0A2H3BBM9"/>